<dbReference type="Pfam" id="PF15632">
    <property type="entry name" value="ATPgrasp_Ter"/>
    <property type="match status" value="1"/>
</dbReference>
<keyword evidence="4" id="KW-0904">Protein phosphatase</keyword>
<dbReference type="InterPro" id="IPR023485">
    <property type="entry name" value="Ptyr_pPase"/>
</dbReference>
<dbReference type="InterPro" id="IPR011761">
    <property type="entry name" value="ATP-grasp"/>
</dbReference>
<evidence type="ECO:0000256" key="5">
    <source>
        <dbReference type="ARBA" id="ARBA00051722"/>
    </source>
</evidence>
<organism evidence="9 10">
    <name type="scientific">Alteromonas portus</name>
    <dbReference type="NCBI Taxonomy" id="2565549"/>
    <lineage>
        <taxon>Bacteria</taxon>
        <taxon>Pseudomonadati</taxon>
        <taxon>Pseudomonadota</taxon>
        <taxon>Gammaproteobacteria</taxon>
        <taxon>Alteromonadales</taxon>
        <taxon>Alteromonadaceae</taxon>
        <taxon>Alteromonas/Salinimonas group</taxon>
        <taxon>Alteromonas</taxon>
    </lineage>
</organism>
<dbReference type="InterPro" id="IPR017867">
    <property type="entry name" value="Tyr_phospatase_low_mol_wt"/>
</dbReference>
<keyword evidence="3" id="KW-0378">Hydrolase</keyword>
<dbReference type="AlphaFoldDB" id="A0A4U0ZHP8"/>
<dbReference type="Gene3D" id="3.30.470.20">
    <property type="entry name" value="ATP-grasp fold, B domain"/>
    <property type="match status" value="1"/>
</dbReference>
<feature type="active site" description="Proton donor" evidence="6">
    <location>
        <position position="542"/>
    </location>
</feature>
<dbReference type="GO" id="GO:0005524">
    <property type="term" value="F:ATP binding"/>
    <property type="evidence" value="ECO:0007669"/>
    <property type="project" value="UniProtKB-UniRule"/>
</dbReference>
<evidence type="ECO:0000259" key="8">
    <source>
        <dbReference type="PROSITE" id="PS50975"/>
    </source>
</evidence>
<evidence type="ECO:0000313" key="9">
    <source>
        <dbReference type="EMBL" id="TKB03515.1"/>
    </source>
</evidence>
<accession>A0A4U0ZHP8</accession>
<gene>
    <name evidence="9" type="ORF">E5672_10785</name>
</gene>
<sequence length="577" mass="65197">MTQLLIQKRVLVLGEDTRSFLSVIRSLGAAGMEVDIVTLINTTPALRSKYIKKVYKLNYQAFTQIEYSAKVTAIIEDGDYDLIVPCDERSLYPLLDIQESKKTKATFAIPDRNILGPLFDKEETRKLAVELGINVASGEHCEFNDTSSEALISKYSLPLVLKPTKSYESEQLNQRNTVLIARSISDIELFKQQNDQCLVELFFEGTGMGVSVFSWKGKVRAAFAHKRVSEPEHGGGSSYRKACPLPPDMLDACQKICIHLNYSGVAMFEFKYNSSSNEWILIEINARFWGSLPLAIFAGVDFPKILATYLLTNEKSYKLTYNLKAHARSLTSDLYDIKASFERNRTQNGTAKALSNAFPRLFGFIRLLTGNDTIDTFQWGDTRPFFSEINELIGEKIKRRFRMSKHSNNAKQYANLLAEPINEILVVCYGNIMRSPFAANLLEKKFHRQGINVVVKGAGFHQLESRPSPERCILEANKWGVDLRSHRSSWLSQSMIKSHGQLVIYFDLKHEYLLNSYYHSYRALNLAHFVPPPAGPLEEIADPYDGSPDALEQCYLNISSALDELLITLTASNSITK</sequence>
<dbReference type="PRINTS" id="PR00719">
    <property type="entry name" value="LMWPTPASE"/>
</dbReference>
<dbReference type="SUPFAM" id="SSF52788">
    <property type="entry name" value="Phosphotyrosine protein phosphatases I"/>
    <property type="match status" value="1"/>
</dbReference>
<comment type="caution">
    <text evidence="9">The sequence shown here is derived from an EMBL/GenBank/DDBJ whole genome shotgun (WGS) entry which is preliminary data.</text>
</comment>
<dbReference type="GO" id="GO:0046872">
    <property type="term" value="F:metal ion binding"/>
    <property type="evidence" value="ECO:0007669"/>
    <property type="project" value="InterPro"/>
</dbReference>
<dbReference type="Pfam" id="PF01451">
    <property type="entry name" value="LMWPc"/>
    <property type="match status" value="1"/>
</dbReference>
<feature type="active site" evidence="6">
    <location>
        <position position="434"/>
    </location>
</feature>
<name>A0A4U0ZHP8_9ALTE</name>
<dbReference type="PROSITE" id="PS50975">
    <property type="entry name" value="ATP_GRASP"/>
    <property type="match status" value="1"/>
</dbReference>
<dbReference type="GO" id="GO:0004725">
    <property type="term" value="F:protein tyrosine phosphatase activity"/>
    <property type="evidence" value="ECO:0007669"/>
    <property type="project" value="UniProtKB-EC"/>
</dbReference>
<evidence type="ECO:0000256" key="4">
    <source>
        <dbReference type="ARBA" id="ARBA00022912"/>
    </source>
</evidence>
<proteinExistence type="inferred from homology"/>
<dbReference type="InterPro" id="IPR036196">
    <property type="entry name" value="Ptyr_pPase_sf"/>
</dbReference>
<keyword evidence="7" id="KW-0067">ATP-binding</keyword>
<dbReference type="EC" id="3.1.3.48" evidence="2"/>
<dbReference type="PANTHER" id="PTHR11717:SF31">
    <property type="entry name" value="LOW MOLECULAR WEIGHT PROTEIN-TYROSINE-PHOSPHATASE ETP-RELATED"/>
    <property type="match status" value="1"/>
</dbReference>
<feature type="active site" description="Nucleophile" evidence="6">
    <location>
        <position position="428"/>
    </location>
</feature>
<evidence type="ECO:0000256" key="2">
    <source>
        <dbReference type="ARBA" id="ARBA00013064"/>
    </source>
</evidence>
<comment type="similarity">
    <text evidence="1">Belongs to the low molecular weight phosphotyrosine protein phosphatase family.</text>
</comment>
<protein>
    <recommendedName>
        <fullName evidence="2">protein-tyrosine-phosphatase</fullName>
        <ecNumber evidence="2">3.1.3.48</ecNumber>
    </recommendedName>
</protein>
<dbReference type="Gene3D" id="3.40.50.2300">
    <property type="match status" value="1"/>
</dbReference>
<keyword evidence="10" id="KW-1185">Reference proteome</keyword>
<dbReference type="PANTHER" id="PTHR11717">
    <property type="entry name" value="LOW MOLECULAR WEIGHT PROTEIN TYROSINE PHOSPHATASE"/>
    <property type="match status" value="1"/>
</dbReference>
<evidence type="ECO:0000256" key="7">
    <source>
        <dbReference type="PROSITE-ProRule" id="PRU00409"/>
    </source>
</evidence>
<dbReference type="InterPro" id="IPR050438">
    <property type="entry name" value="LMW_PTPase"/>
</dbReference>
<dbReference type="RefSeq" id="WP_136782206.1">
    <property type="nucleotide sequence ID" value="NZ_SWCO01000005.1"/>
</dbReference>
<comment type="catalytic activity">
    <reaction evidence="5">
        <text>O-phospho-L-tyrosyl-[protein] + H2O = L-tyrosyl-[protein] + phosphate</text>
        <dbReference type="Rhea" id="RHEA:10684"/>
        <dbReference type="Rhea" id="RHEA-COMP:10136"/>
        <dbReference type="Rhea" id="RHEA-COMP:20101"/>
        <dbReference type="ChEBI" id="CHEBI:15377"/>
        <dbReference type="ChEBI" id="CHEBI:43474"/>
        <dbReference type="ChEBI" id="CHEBI:46858"/>
        <dbReference type="ChEBI" id="CHEBI:61978"/>
        <dbReference type="EC" id="3.1.3.48"/>
    </reaction>
</comment>
<evidence type="ECO:0000313" key="10">
    <source>
        <dbReference type="Proteomes" id="UP000305471"/>
    </source>
</evidence>
<dbReference type="Proteomes" id="UP000305471">
    <property type="component" value="Unassembled WGS sequence"/>
</dbReference>
<dbReference type="EMBL" id="SWCO01000005">
    <property type="protein sequence ID" value="TKB03515.1"/>
    <property type="molecule type" value="Genomic_DNA"/>
</dbReference>
<dbReference type="SUPFAM" id="SSF56059">
    <property type="entry name" value="Glutathione synthetase ATP-binding domain-like"/>
    <property type="match status" value="1"/>
</dbReference>
<keyword evidence="7" id="KW-0547">Nucleotide-binding</keyword>
<feature type="domain" description="ATP-grasp" evidence="8">
    <location>
        <begin position="125"/>
        <end position="311"/>
    </location>
</feature>
<evidence type="ECO:0000256" key="3">
    <source>
        <dbReference type="ARBA" id="ARBA00022801"/>
    </source>
</evidence>
<evidence type="ECO:0000256" key="1">
    <source>
        <dbReference type="ARBA" id="ARBA00011063"/>
    </source>
</evidence>
<dbReference type="SMART" id="SM00226">
    <property type="entry name" value="LMWPc"/>
    <property type="match status" value="1"/>
</dbReference>
<reference evidence="9 10" key="1">
    <citation type="submission" date="2019-04" db="EMBL/GenBank/DDBJ databases">
        <title>Alteromonas portus sp. nov., an alginate lyase-excreting marine bacterium.</title>
        <authorList>
            <person name="Huang H."/>
            <person name="Mo K."/>
            <person name="Bao S."/>
        </authorList>
    </citation>
    <scope>NUCLEOTIDE SEQUENCE [LARGE SCALE GENOMIC DNA]</scope>
    <source>
        <strain evidence="9 10">HB161718</strain>
    </source>
</reference>
<dbReference type="OrthoDB" id="5372487at2"/>
<evidence type="ECO:0000256" key="6">
    <source>
        <dbReference type="PIRSR" id="PIRSR617867-1"/>
    </source>
</evidence>